<keyword evidence="4" id="KW-1185">Reference proteome</keyword>
<gene>
    <name evidence="3" type="ORF">LHJ74_05095</name>
</gene>
<name>A0ABT2JPK7_9ACTN</name>
<dbReference type="InterPro" id="IPR006683">
    <property type="entry name" value="Thioestr_dom"/>
</dbReference>
<dbReference type="EMBL" id="JAJAGO010000002">
    <property type="protein sequence ID" value="MCT2589315.1"/>
    <property type="molecule type" value="Genomic_DNA"/>
</dbReference>
<feature type="compositionally biased region" description="Low complexity" evidence="1">
    <location>
        <begin position="39"/>
        <end position="49"/>
    </location>
</feature>
<sequence length="205" mass="20612">MVESTLSPAPPSPAPSSSAAAAAVPAAVPVAAPAAVTAAPAAPAAQAPARPRLRGLAPSDADTRGRRMLAGLANGTVAPPPAAHTLRLPPATSWLPGLISCETEFDESLTLTPGVVFGGWIANLTDHFAGLVMLSAIPDGTGFLTAGLSVQYHAPLLPGPVFIETELISCSTRIAVAEVRFVQDGTRTCTGTVEQIIHRGGGGDA</sequence>
<dbReference type="SUPFAM" id="SSF54637">
    <property type="entry name" value="Thioesterase/thiol ester dehydrase-isomerase"/>
    <property type="match status" value="1"/>
</dbReference>
<protein>
    <submittedName>
        <fullName evidence="3">PaaI family thioesterase</fullName>
    </submittedName>
</protein>
<evidence type="ECO:0000313" key="3">
    <source>
        <dbReference type="EMBL" id="MCT2589315.1"/>
    </source>
</evidence>
<accession>A0ABT2JPK7</accession>
<dbReference type="InterPro" id="IPR029069">
    <property type="entry name" value="HotDog_dom_sf"/>
</dbReference>
<dbReference type="RefSeq" id="WP_260216293.1">
    <property type="nucleotide sequence ID" value="NZ_JAJAGO010000002.1"/>
</dbReference>
<reference evidence="3 4" key="1">
    <citation type="submission" date="2021-10" db="EMBL/GenBank/DDBJ databases">
        <title>Streptomyces gossypii sp. nov., isolated from soil collected from cotton field.</title>
        <authorList>
            <person name="Ge X."/>
            <person name="Chen X."/>
            <person name="Liu W."/>
        </authorList>
    </citation>
    <scope>NUCLEOTIDE SEQUENCE [LARGE SCALE GENOMIC DNA]</scope>
    <source>
        <strain evidence="3 4">N2-109</strain>
    </source>
</reference>
<organism evidence="3 4">
    <name type="scientific">Streptomyces gossypii</name>
    <dbReference type="NCBI Taxonomy" id="2883101"/>
    <lineage>
        <taxon>Bacteria</taxon>
        <taxon>Bacillati</taxon>
        <taxon>Actinomycetota</taxon>
        <taxon>Actinomycetes</taxon>
        <taxon>Kitasatosporales</taxon>
        <taxon>Streptomycetaceae</taxon>
        <taxon>Streptomyces</taxon>
    </lineage>
</organism>
<proteinExistence type="predicted"/>
<evidence type="ECO:0000256" key="1">
    <source>
        <dbReference type="SAM" id="MobiDB-lite"/>
    </source>
</evidence>
<feature type="domain" description="Thioesterase" evidence="2">
    <location>
        <begin position="114"/>
        <end position="189"/>
    </location>
</feature>
<dbReference type="Pfam" id="PF03061">
    <property type="entry name" value="4HBT"/>
    <property type="match status" value="1"/>
</dbReference>
<evidence type="ECO:0000313" key="4">
    <source>
        <dbReference type="Proteomes" id="UP001156389"/>
    </source>
</evidence>
<evidence type="ECO:0000259" key="2">
    <source>
        <dbReference type="Pfam" id="PF03061"/>
    </source>
</evidence>
<dbReference type="CDD" id="cd03443">
    <property type="entry name" value="PaaI_thioesterase"/>
    <property type="match status" value="1"/>
</dbReference>
<comment type="caution">
    <text evidence="3">The sequence shown here is derived from an EMBL/GenBank/DDBJ whole genome shotgun (WGS) entry which is preliminary data.</text>
</comment>
<dbReference type="Proteomes" id="UP001156389">
    <property type="component" value="Unassembled WGS sequence"/>
</dbReference>
<dbReference type="Gene3D" id="3.10.129.10">
    <property type="entry name" value="Hotdog Thioesterase"/>
    <property type="match status" value="1"/>
</dbReference>
<feature type="region of interest" description="Disordered" evidence="1">
    <location>
        <begin position="39"/>
        <end position="61"/>
    </location>
</feature>
<feature type="region of interest" description="Disordered" evidence="1">
    <location>
        <begin position="1"/>
        <end position="23"/>
    </location>
</feature>